<dbReference type="Proteomes" id="UP000192708">
    <property type="component" value="Unassembled WGS sequence"/>
</dbReference>
<name>A0A1W1Y4K3_9BURK</name>
<reference evidence="1 2" key="1">
    <citation type="submission" date="2017-04" db="EMBL/GenBank/DDBJ databases">
        <authorList>
            <person name="Afonso C.L."/>
            <person name="Miller P.J."/>
            <person name="Scott M.A."/>
            <person name="Spackman E."/>
            <person name="Goraichik I."/>
            <person name="Dimitrov K.M."/>
            <person name="Suarez D.L."/>
            <person name="Swayne D.E."/>
        </authorList>
    </citation>
    <scope>NUCLEOTIDE SEQUENCE [LARGE SCALE GENOMIC DNA]</scope>
    <source>
        <strain evidence="1 2">VK13</strain>
    </source>
</reference>
<gene>
    <name evidence="1" type="ORF">SAMN06296008_101364</name>
</gene>
<accession>A0A1W1Y4K3</accession>
<dbReference type="STRING" id="1938817.SAMN06296008_101364"/>
<organism evidence="1 2">
    <name type="scientific">Polynucleobacter kasalickyi</name>
    <dbReference type="NCBI Taxonomy" id="1938817"/>
    <lineage>
        <taxon>Bacteria</taxon>
        <taxon>Pseudomonadati</taxon>
        <taxon>Pseudomonadota</taxon>
        <taxon>Betaproteobacteria</taxon>
        <taxon>Burkholderiales</taxon>
        <taxon>Burkholderiaceae</taxon>
        <taxon>Polynucleobacter</taxon>
    </lineage>
</organism>
<keyword evidence="2" id="KW-1185">Reference proteome</keyword>
<evidence type="ECO:0000313" key="1">
    <source>
        <dbReference type="EMBL" id="SMC31085.1"/>
    </source>
</evidence>
<sequence length="57" mass="6439">MGAKKIQRRTSKIEINENAKKIRPSCEIMPTLWTVIFVAQKMGARLGLSEVLLRPVS</sequence>
<evidence type="ECO:0000313" key="2">
    <source>
        <dbReference type="Proteomes" id="UP000192708"/>
    </source>
</evidence>
<protein>
    <submittedName>
        <fullName evidence="1">Uncharacterized protein</fullName>
    </submittedName>
</protein>
<dbReference type="EMBL" id="FWXJ01000001">
    <property type="protein sequence ID" value="SMC31085.1"/>
    <property type="molecule type" value="Genomic_DNA"/>
</dbReference>
<proteinExistence type="predicted"/>
<dbReference type="AlphaFoldDB" id="A0A1W1Y4K3"/>